<dbReference type="InterPro" id="IPR000719">
    <property type="entry name" value="Prot_kinase_dom"/>
</dbReference>
<reference evidence="24 25" key="1">
    <citation type="journal article" date="2013" name="Nat. Genet.">
        <title>The high-quality draft genome of peach (Prunus persica) identifies unique patterns of genetic diversity, domestication and genome evolution.</title>
        <authorList>
            <consortium name="International Peach Genome Initiative"/>
            <person name="Verde I."/>
            <person name="Abbott A.G."/>
            <person name="Scalabrin S."/>
            <person name="Jung S."/>
            <person name="Shu S."/>
            <person name="Marroni F."/>
            <person name="Zhebentyayeva T."/>
            <person name="Dettori M.T."/>
            <person name="Grimwood J."/>
            <person name="Cattonaro F."/>
            <person name="Zuccolo A."/>
            <person name="Rossini L."/>
            <person name="Jenkins J."/>
            <person name="Vendramin E."/>
            <person name="Meisel L.A."/>
            <person name="Decroocq V."/>
            <person name="Sosinski B."/>
            <person name="Prochnik S."/>
            <person name="Mitros T."/>
            <person name="Policriti A."/>
            <person name="Cipriani G."/>
            <person name="Dondini L."/>
            <person name="Ficklin S."/>
            <person name="Goodstein D.M."/>
            <person name="Xuan P."/>
            <person name="Del Fabbro C."/>
            <person name="Aramini V."/>
            <person name="Copetti D."/>
            <person name="Gonzalez S."/>
            <person name="Horner D.S."/>
            <person name="Falchi R."/>
            <person name="Lucas S."/>
            <person name="Mica E."/>
            <person name="Maldonado J."/>
            <person name="Lazzari B."/>
            <person name="Bielenberg D."/>
            <person name="Pirona R."/>
            <person name="Miculan M."/>
            <person name="Barakat A."/>
            <person name="Testolin R."/>
            <person name="Stella A."/>
            <person name="Tartarini S."/>
            <person name="Tonutti P."/>
            <person name="Arus P."/>
            <person name="Orellana A."/>
            <person name="Wells C."/>
            <person name="Main D."/>
            <person name="Vizzotto G."/>
            <person name="Silva H."/>
            <person name="Salamini F."/>
            <person name="Schmutz J."/>
            <person name="Morgante M."/>
            <person name="Rokhsar D.S."/>
        </authorList>
    </citation>
    <scope>NUCLEOTIDE SEQUENCE [LARGE SCALE GENOMIC DNA]</scope>
    <source>
        <strain evidence="25">cv. Nemared</strain>
    </source>
</reference>
<evidence type="ECO:0000256" key="16">
    <source>
        <dbReference type="ARBA" id="ARBA00023136"/>
    </source>
</evidence>
<gene>
    <name evidence="24" type="ORF">PRUPE_6G282700</name>
</gene>
<dbReference type="SMR" id="A0A251NWY6"/>
<comment type="catalytic activity">
    <reaction evidence="19">
        <text>L-seryl-[protein] + ATP = O-phospho-L-seryl-[protein] + ADP + H(+)</text>
        <dbReference type="Rhea" id="RHEA:17989"/>
        <dbReference type="Rhea" id="RHEA-COMP:9863"/>
        <dbReference type="Rhea" id="RHEA-COMP:11604"/>
        <dbReference type="ChEBI" id="CHEBI:15378"/>
        <dbReference type="ChEBI" id="CHEBI:29999"/>
        <dbReference type="ChEBI" id="CHEBI:30616"/>
        <dbReference type="ChEBI" id="CHEBI:83421"/>
        <dbReference type="ChEBI" id="CHEBI:456216"/>
        <dbReference type="EC" id="2.7.11.1"/>
    </reaction>
</comment>
<evidence type="ECO:0000256" key="14">
    <source>
        <dbReference type="ARBA" id="ARBA00022840"/>
    </source>
</evidence>
<dbReference type="STRING" id="3760.A0A251NWY6"/>
<evidence type="ECO:0000256" key="10">
    <source>
        <dbReference type="ARBA" id="ARBA00022729"/>
    </source>
</evidence>
<feature type="signal peptide" evidence="22">
    <location>
        <begin position="1"/>
        <end position="23"/>
    </location>
</feature>
<dbReference type="PROSITE" id="PS50011">
    <property type="entry name" value="PROTEIN_KINASE_DOM"/>
    <property type="match status" value="1"/>
</dbReference>
<evidence type="ECO:0000256" key="15">
    <source>
        <dbReference type="ARBA" id="ARBA00022989"/>
    </source>
</evidence>
<dbReference type="Gramene" id="ONI03796">
    <property type="protein sequence ID" value="ONI03796"/>
    <property type="gene ID" value="PRUPE_6G282700"/>
</dbReference>
<comment type="similarity">
    <text evidence="3">In the N-terminal section; belongs to the leguminous lectin family.</text>
</comment>
<keyword evidence="25" id="KW-1185">Reference proteome</keyword>
<protein>
    <recommendedName>
        <fullName evidence="5">non-specific serine/threonine protein kinase</fullName>
        <ecNumber evidence="5">2.7.11.1</ecNumber>
    </recommendedName>
</protein>
<keyword evidence="15 21" id="KW-1133">Transmembrane helix</keyword>
<dbReference type="CDD" id="cd14066">
    <property type="entry name" value="STKc_IRAK"/>
    <property type="match status" value="1"/>
</dbReference>
<dbReference type="GO" id="GO:0005524">
    <property type="term" value="F:ATP binding"/>
    <property type="evidence" value="ECO:0007669"/>
    <property type="project" value="UniProtKB-UniRule"/>
</dbReference>
<dbReference type="GO" id="GO:0030246">
    <property type="term" value="F:carbohydrate binding"/>
    <property type="evidence" value="ECO:0007669"/>
    <property type="project" value="UniProtKB-KW"/>
</dbReference>
<dbReference type="InterPro" id="IPR008271">
    <property type="entry name" value="Ser/Thr_kinase_AS"/>
</dbReference>
<dbReference type="GO" id="GO:0005886">
    <property type="term" value="C:plasma membrane"/>
    <property type="evidence" value="ECO:0000318"/>
    <property type="project" value="GO_Central"/>
</dbReference>
<proteinExistence type="inferred from homology"/>
<dbReference type="EMBL" id="CM007656">
    <property type="protein sequence ID" value="ONI03796.1"/>
    <property type="molecule type" value="Genomic_DNA"/>
</dbReference>
<keyword evidence="6" id="KW-1003">Cell membrane</keyword>
<dbReference type="Gene3D" id="1.10.510.10">
    <property type="entry name" value="Transferase(Phosphotransferase) domain 1"/>
    <property type="match status" value="1"/>
</dbReference>
<dbReference type="AlphaFoldDB" id="A0A251NWY6"/>
<keyword evidence="17" id="KW-0675">Receptor</keyword>
<keyword evidence="11" id="KW-0430">Lectin</keyword>
<comment type="similarity">
    <text evidence="4">In the C-terminal section; belongs to the protein kinase superfamily. Ser/Thr protein kinase family.</text>
</comment>
<evidence type="ECO:0000259" key="23">
    <source>
        <dbReference type="PROSITE" id="PS50011"/>
    </source>
</evidence>
<dbReference type="GO" id="GO:0002229">
    <property type="term" value="P:defense response to oomycetes"/>
    <property type="evidence" value="ECO:0000318"/>
    <property type="project" value="GO_Central"/>
</dbReference>
<dbReference type="InterPro" id="IPR013320">
    <property type="entry name" value="ConA-like_dom_sf"/>
</dbReference>
<evidence type="ECO:0000313" key="24">
    <source>
        <dbReference type="EMBL" id="ONI03796.1"/>
    </source>
</evidence>
<comment type="catalytic activity">
    <reaction evidence="18">
        <text>L-threonyl-[protein] + ATP = O-phospho-L-threonyl-[protein] + ADP + H(+)</text>
        <dbReference type="Rhea" id="RHEA:46608"/>
        <dbReference type="Rhea" id="RHEA-COMP:11060"/>
        <dbReference type="Rhea" id="RHEA-COMP:11605"/>
        <dbReference type="ChEBI" id="CHEBI:15378"/>
        <dbReference type="ChEBI" id="CHEBI:30013"/>
        <dbReference type="ChEBI" id="CHEBI:30616"/>
        <dbReference type="ChEBI" id="CHEBI:61977"/>
        <dbReference type="ChEBI" id="CHEBI:456216"/>
        <dbReference type="EC" id="2.7.11.1"/>
    </reaction>
</comment>
<dbReference type="CDD" id="cd06899">
    <property type="entry name" value="lectin_legume_LecRK_Arcelin_ConA"/>
    <property type="match status" value="1"/>
</dbReference>
<name>A0A251NWY6_PRUPE</name>
<dbReference type="Gene3D" id="2.60.120.200">
    <property type="match status" value="1"/>
</dbReference>
<evidence type="ECO:0000256" key="6">
    <source>
        <dbReference type="ARBA" id="ARBA00022475"/>
    </source>
</evidence>
<evidence type="ECO:0000256" key="8">
    <source>
        <dbReference type="ARBA" id="ARBA00022679"/>
    </source>
</evidence>
<feature type="domain" description="Protein kinase" evidence="23">
    <location>
        <begin position="352"/>
        <end position="623"/>
    </location>
</feature>
<comment type="subcellular location">
    <subcellularLocation>
        <location evidence="1">Cell membrane</location>
        <topology evidence="1">Single-pass type I membrane protein</topology>
    </subcellularLocation>
</comment>
<evidence type="ECO:0000256" key="21">
    <source>
        <dbReference type="SAM" id="Phobius"/>
    </source>
</evidence>
<dbReference type="InterPro" id="IPR017441">
    <property type="entry name" value="Protein_kinase_ATP_BS"/>
</dbReference>
<keyword evidence="12 20" id="KW-0547">Nucleotide-binding</keyword>
<dbReference type="FunFam" id="2.60.120.200:FF:000096">
    <property type="entry name" value="L-type lectin-domain containing receptor kinase V.9"/>
    <property type="match status" value="1"/>
</dbReference>
<dbReference type="GO" id="GO:0042742">
    <property type="term" value="P:defense response to bacterium"/>
    <property type="evidence" value="ECO:0000318"/>
    <property type="project" value="GO_Central"/>
</dbReference>
<dbReference type="PROSITE" id="PS00108">
    <property type="entry name" value="PROTEIN_KINASE_ST"/>
    <property type="match status" value="1"/>
</dbReference>
<dbReference type="InterPro" id="IPR001220">
    <property type="entry name" value="Legume_lectin_dom"/>
</dbReference>
<feature type="transmembrane region" description="Helical" evidence="21">
    <location>
        <begin position="296"/>
        <end position="318"/>
    </location>
</feature>
<dbReference type="Pfam" id="PF00069">
    <property type="entry name" value="Pkinase"/>
    <property type="match status" value="1"/>
</dbReference>
<dbReference type="OrthoDB" id="543442at2759"/>
<evidence type="ECO:0000256" key="1">
    <source>
        <dbReference type="ARBA" id="ARBA00004251"/>
    </source>
</evidence>
<dbReference type="GO" id="GO:0004675">
    <property type="term" value="F:transmembrane receptor protein serine/threonine kinase activity"/>
    <property type="evidence" value="ECO:0000318"/>
    <property type="project" value="GO_Central"/>
</dbReference>
<keyword evidence="9 21" id="KW-0812">Transmembrane</keyword>
<keyword evidence="7" id="KW-0723">Serine/threonine-protein kinase</keyword>
<dbReference type="PROSITE" id="PS00107">
    <property type="entry name" value="PROTEIN_KINASE_ATP"/>
    <property type="match status" value="1"/>
</dbReference>
<keyword evidence="14 20" id="KW-0067">ATP-binding</keyword>
<dbReference type="Gene3D" id="3.30.200.20">
    <property type="entry name" value="Phosphorylase Kinase, domain 1"/>
    <property type="match status" value="1"/>
</dbReference>
<evidence type="ECO:0000256" key="20">
    <source>
        <dbReference type="PROSITE-ProRule" id="PRU10141"/>
    </source>
</evidence>
<organism evidence="24 25">
    <name type="scientific">Prunus persica</name>
    <name type="common">Peach</name>
    <name type="synonym">Amygdalus persica</name>
    <dbReference type="NCBI Taxonomy" id="3760"/>
    <lineage>
        <taxon>Eukaryota</taxon>
        <taxon>Viridiplantae</taxon>
        <taxon>Streptophyta</taxon>
        <taxon>Embryophyta</taxon>
        <taxon>Tracheophyta</taxon>
        <taxon>Spermatophyta</taxon>
        <taxon>Magnoliopsida</taxon>
        <taxon>eudicotyledons</taxon>
        <taxon>Gunneridae</taxon>
        <taxon>Pentapetalae</taxon>
        <taxon>rosids</taxon>
        <taxon>fabids</taxon>
        <taxon>Rosales</taxon>
        <taxon>Rosaceae</taxon>
        <taxon>Amygdaloideae</taxon>
        <taxon>Amygdaleae</taxon>
        <taxon>Prunus</taxon>
    </lineage>
</organism>
<dbReference type="SMART" id="SM00220">
    <property type="entry name" value="S_TKc"/>
    <property type="match status" value="1"/>
</dbReference>
<dbReference type="FunFam" id="3.30.200.20:FF:000178">
    <property type="entry name" value="serine/threonine-protein kinase PBS1-like"/>
    <property type="match status" value="1"/>
</dbReference>
<keyword evidence="8" id="KW-0808">Transferase</keyword>
<evidence type="ECO:0000256" key="7">
    <source>
        <dbReference type="ARBA" id="ARBA00022527"/>
    </source>
</evidence>
<evidence type="ECO:0000256" key="17">
    <source>
        <dbReference type="ARBA" id="ARBA00023170"/>
    </source>
</evidence>
<evidence type="ECO:0000256" key="19">
    <source>
        <dbReference type="ARBA" id="ARBA00048679"/>
    </source>
</evidence>
<keyword evidence="13" id="KW-0418">Kinase</keyword>
<evidence type="ECO:0000256" key="9">
    <source>
        <dbReference type="ARBA" id="ARBA00022692"/>
    </source>
</evidence>
<evidence type="ECO:0000256" key="3">
    <source>
        <dbReference type="ARBA" id="ARBA00008536"/>
    </source>
</evidence>
<keyword evidence="10 22" id="KW-0732">Signal</keyword>
<accession>A0A251NWY6</accession>
<evidence type="ECO:0000256" key="11">
    <source>
        <dbReference type="ARBA" id="ARBA00022734"/>
    </source>
</evidence>
<dbReference type="PANTHER" id="PTHR27007">
    <property type="match status" value="1"/>
</dbReference>
<evidence type="ECO:0000256" key="12">
    <source>
        <dbReference type="ARBA" id="ARBA00022741"/>
    </source>
</evidence>
<keyword evidence="16 21" id="KW-0472">Membrane</keyword>
<dbReference type="EC" id="2.7.11.1" evidence="5"/>
<dbReference type="InterPro" id="IPR050528">
    <property type="entry name" value="L-type_Lectin-RKs"/>
</dbReference>
<dbReference type="InterPro" id="IPR011009">
    <property type="entry name" value="Kinase-like_dom_sf"/>
</dbReference>
<comment type="similarity">
    <text evidence="2">Belongs to the leguminous lectin family.</text>
</comment>
<evidence type="ECO:0000256" key="2">
    <source>
        <dbReference type="ARBA" id="ARBA00007606"/>
    </source>
</evidence>
<dbReference type="SUPFAM" id="SSF56112">
    <property type="entry name" value="Protein kinase-like (PK-like)"/>
    <property type="match status" value="1"/>
</dbReference>
<dbReference type="Pfam" id="PF00139">
    <property type="entry name" value="Lectin_legB"/>
    <property type="match status" value="1"/>
</dbReference>
<sequence>MALAVSLALFLVFLFPICSLVQGVEFLFNGFNGSESNLTLEGASILKPSGMIRLTNKSHDIIGHAFYDKPINMFVKNSSSYPNASSFSTHFVFAIVSSSPGKGGFGLAFTLAPSPRFPGAEPGHFLGIVNSKNDNNSLNHIFAVEFDTVNGFKENSNTKGNHVGININSVYSVASEPAAYIVAGAHKEEMNLESGDLIQAWIDYDGKTQIVNVTLAPLDKRKPDKPLLSHPVDLSSILQQTMYAGFSASTGKEVSSHYIIAWSFAVDGMPRQLNLSQLPNPPKEKSSSSYKPQIKALIVALSVVVLVLLAILFFFTLYRKMVGFESESLEDWELDCPHRFKYKDLHAATKRFKASGVIGAGGFGEVYKGVLASTGCEIAVKKITRNSIQGMREFAAEIESLGRLRHKNLVHLQGWCKKKNNLLIVYDYIPYGSLDTLIFEPRDNFVLSWEQRFNILKGIASGLLYLHEEWEQVVIHRDVKSSNVLIGADMNPRLSDFGLARLYDHGEISHTTGVVGTIGYIAPELARTGKASTCSDVFAYGVLLLEVACGQRPIGSGEFILADWVMEKHQEDRILETVDPNLDSNYVVKEMKLVLELGLICSHFKPDARPTMRQVVRYLHEEEQLPEVDNWSIVDSGRISETNARFIQLLSTDTITSYQSSSLGVISCNSMSDGR</sequence>
<dbReference type="Proteomes" id="UP000006882">
    <property type="component" value="Chromosome G6"/>
</dbReference>
<evidence type="ECO:0000256" key="4">
    <source>
        <dbReference type="ARBA" id="ARBA00010217"/>
    </source>
</evidence>
<dbReference type="FunFam" id="1.10.510.10:FF:000108">
    <property type="entry name" value="L-type lectin-domain containing receptor kinase S.4"/>
    <property type="match status" value="1"/>
</dbReference>
<feature type="binding site" evidence="20">
    <location>
        <position position="382"/>
    </location>
    <ligand>
        <name>ATP</name>
        <dbReference type="ChEBI" id="CHEBI:30616"/>
    </ligand>
</feature>
<evidence type="ECO:0000256" key="22">
    <source>
        <dbReference type="SAM" id="SignalP"/>
    </source>
</evidence>
<dbReference type="eggNOG" id="ENOG502R8UW">
    <property type="taxonomic scope" value="Eukaryota"/>
</dbReference>
<evidence type="ECO:0000256" key="5">
    <source>
        <dbReference type="ARBA" id="ARBA00012513"/>
    </source>
</evidence>
<feature type="chain" id="PRO_5012987644" description="non-specific serine/threonine protein kinase" evidence="22">
    <location>
        <begin position="24"/>
        <end position="675"/>
    </location>
</feature>
<evidence type="ECO:0000256" key="13">
    <source>
        <dbReference type="ARBA" id="ARBA00022777"/>
    </source>
</evidence>
<evidence type="ECO:0000256" key="18">
    <source>
        <dbReference type="ARBA" id="ARBA00047899"/>
    </source>
</evidence>
<evidence type="ECO:0000313" key="25">
    <source>
        <dbReference type="Proteomes" id="UP000006882"/>
    </source>
</evidence>
<dbReference type="SUPFAM" id="SSF49899">
    <property type="entry name" value="Concanavalin A-like lectins/glucanases"/>
    <property type="match status" value="1"/>
</dbReference>